<feature type="compositionally biased region" description="Acidic residues" evidence="6">
    <location>
        <begin position="668"/>
        <end position="677"/>
    </location>
</feature>
<organism evidence="8 9">
    <name type="scientific">Pycnococcus provasolii</name>
    <dbReference type="NCBI Taxonomy" id="41880"/>
    <lineage>
        <taxon>Eukaryota</taxon>
        <taxon>Viridiplantae</taxon>
        <taxon>Chlorophyta</taxon>
        <taxon>Pseudoscourfieldiophyceae</taxon>
        <taxon>Pseudoscourfieldiales</taxon>
        <taxon>Pycnococcaceae</taxon>
        <taxon>Pycnococcus</taxon>
    </lineage>
</organism>
<evidence type="ECO:0000256" key="1">
    <source>
        <dbReference type="ARBA" id="ARBA00004604"/>
    </source>
</evidence>
<evidence type="ECO:0000256" key="3">
    <source>
        <dbReference type="ARBA" id="ARBA00023134"/>
    </source>
</evidence>
<comment type="function">
    <text evidence="5">GTPase involved in pre-60S ribosomal subunit maturation.</text>
</comment>
<feature type="compositionally biased region" description="Basic and acidic residues" evidence="6">
    <location>
        <begin position="652"/>
        <end position="667"/>
    </location>
</feature>
<feature type="region of interest" description="Disordered" evidence="6">
    <location>
        <begin position="610"/>
        <end position="698"/>
    </location>
</feature>
<dbReference type="Gene3D" id="3.40.50.300">
    <property type="entry name" value="P-loop containing nucleotide triphosphate hydrolases"/>
    <property type="match status" value="1"/>
</dbReference>
<dbReference type="GO" id="GO:0005730">
    <property type="term" value="C:nucleolus"/>
    <property type="evidence" value="ECO:0007669"/>
    <property type="project" value="UniProtKB-SubCell"/>
</dbReference>
<accession>A0A830HTM3</accession>
<dbReference type="Gene3D" id="1.10.1580.10">
    <property type="match status" value="1"/>
</dbReference>
<dbReference type="EMBL" id="BNJQ01000030">
    <property type="protein sequence ID" value="GHP10544.1"/>
    <property type="molecule type" value="Genomic_DNA"/>
</dbReference>
<sequence length="719" mass="78762">MPRRRRFGKEGGGSSSASGGKAHSVSHSLDASARPTRNKGSSTMRDAATVRRLKMYRDKAVRDKNGKLIRQEFQSAELPSTRIQPDRRWFGNTRVVGQKQLERFREEMGARVRDPYSVVVKERKLPMALLRPEDLDPAVNVVDRDAVNKETDDAAAEGRELPVVGGRTGEGGATNFLGKKRRVHVLGMEEFSDVFGKKSKRKRPRVAAEALEDVVARAQQAEDKYAAANRLGGSFYRTSGPAQPSGEKRRPRGDADAARALSLAGYEGVEDARAAALAMGGAGAGGVLLEREDGTATLQDEEDTRLRTASQFGNADTVFEYGQSKRIWGELYKVLDSSDVILCVLDARDPMGTRCRIVERHMQRARCRHKQLIFILNKCDLVPPRVLKGWLTTLGREFPTLAFKAHLTKPFGKGAVLGLLRQLARLHRDKMSITVGLVGYPNVGKSSLINSLRGKKVAKSAPIPGETKVWQYITLARRIHLLDCPGIVYHHHTDTEEDLVLKGVVRVEKLGGDAERHAIVAVRRMRNLRHLSVLYGIPERRWRGGEGGAVTAAEARVFLEVLARERGKLLPGGEPDTNNSAKSVLLDWQRGRLPYYEEPPMRAEVTAGAGAGAGAARGGGKEEEEEEEDQEEEDNLDVGLGEADNLAQAAMKEQEAELEKLADKEKLDDDGDGDDENNGGACVAEEDDGLAEEDDGLGEDGLSYEAVLAAVRARSSSKK</sequence>
<comment type="caution">
    <text evidence="8">The sequence shown here is derived from an EMBL/GenBank/DDBJ whole genome shotgun (WGS) entry which is preliminary data.</text>
</comment>
<feature type="compositionally biased region" description="Basic and acidic residues" evidence="6">
    <location>
        <begin position="246"/>
        <end position="256"/>
    </location>
</feature>
<keyword evidence="9" id="KW-1185">Reference proteome</keyword>
<keyword evidence="2 5" id="KW-0547">Nucleotide-binding</keyword>
<keyword evidence="3 5" id="KW-0342">GTP-binding</keyword>
<evidence type="ECO:0000313" key="8">
    <source>
        <dbReference type="EMBL" id="GHP10544.1"/>
    </source>
</evidence>
<dbReference type="AlphaFoldDB" id="A0A830HTM3"/>
<evidence type="ECO:0000256" key="5">
    <source>
        <dbReference type="RuleBase" id="RU364023"/>
    </source>
</evidence>
<dbReference type="InterPro" id="IPR050755">
    <property type="entry name" value="TRAFAC_YlqF/YawG_RiboMat"/>
</dbReference>
<dbReference type="Pfam" id="PF08153">
    <property type="entry name" value="NGP1NT"/>
    <property type="match status" value="2"/>
</dbReference>
<proteinExistence type="inferred from homology"/>
<dbReference type="GO" id="GO:0016787">
    <property type="term" value="F:hydrolase activity"/>
    <property type="evidence" value="ECO:0007669"/>
    <property type="project" value="UniProtKB-KW"/>
</dbReference>
<dbReference type="InterPro" id="IPR006073">
    <property type="entry name" value="GTP-bd"/>
</dbReference>
<dbReference type="Pfam" id="PF01926">
    <property type="entry name" value="MMR_HSR1"/>
    <property type="match status" value="1"/>
</dbReference>
<dbReference type="InterPro" id="IPR027417">
    <property type="entry name" value="P-loop_NTPase"/>
</dbReference>
<comment type="subcellular location">
    <subcellularLocation>
        <location evidence="1 5">Nucleus</location>
        <location evidence="1 5">Nucleolus</location>
    </subcellularLocation>
</comment>
<dbReference type="FunFam" id="3.40.50.300:FF:000559">
    <property type="entry name" value="Nuclear/nucleolar GTPase 2"/>
    <property type="match status" value="1"/>
</dbReference>
<dbReference type="PROSITE" id="PS51721">
    <property type="entry name" value="G_CP"/>
    <property type="match status" value="1"/>
</dbReference>
<keyword evidence="5" id="KW-0378">Hydrolase</keyword>
<dbReference type="InterPro" id="IPR012971">
    <property type="entry name" value="NOG2_N_dom"/>
</dbReference>
<evidence type="ECO:0000259" key="7">
    <source>
        <dbReference type="PROSITE" id="PS51721"/>
    </source>
</evidence>
<gene>
    <name evidence="8" type="ORF">PPROV_000927500</name>
</gene>
<reference evidence="8" key="1">
    <citation type="submission" date="2020-10" db="EMBL/GenBank/DDBJ databases">
        <title>Unveiling of a novel bifunctional photoreceptor, Dualchrome1, isolated from a cosmopolitan green alga.</title>
        <authorList>
            <person name="Suzuki S."/>
            <person name="Kawachi M."/>
        </authorList>
    </citation>
    <scope>NUCLEOTIDE SEQUENCE</scope>
    <source>
        <strain evidence="8">NIES 2893</strain>
    </source>
</reference>
<evidence type="ECO:0000256" key="4">
    <source>
        <dbReference type="ARBA" id="ARBA00023242"/>
    </source>
</evidence>
<dbReference type="Proteomes" id="UP000660262">
    <property type="component" value="Unassembled WGS sequence"/>
</dbReference>
<dbReference type="InterPro" id="IPR030378">
    <property type="entry name" value="G_CP_dom"/>
</dbReference>
<dbReference type="PRINTS" id="PR00326">
    <property type="entry name" value="GTP1OBG"/>
</dbReference>
<dbReference type="InterPro" id="IPR024929">
    <property type="entry name" value="GNL2_CP_dom"/>
</dbReference>
<feature type="compositionally biased region" description="Acidic residues" evidence="6">
    <location>
        <begin position="622"/>
        <end position="636"/>
    </location>
</feature>
<feature type="domain" description="CP-type G" evidence="7">
    <location>
        <begin position="328"/>
        <end position="490"/>
    </location>
</feature>
<feature type="compositionally biased region" description="Acidic residues" evidence="6">
    <location>
        <begin position="684"/>
        <end position="698"/>
    </location>
</feature>
<dbReference type="GO" id="GO:0005525">
    <property type="term" value="F:GTP binding"/>
    <property type="evidence" value="ECO:0007669"/>
    <property type="project" value="UniProtKB-KW"/>
</dbReference>
<feature type="region of interest" description="Disordered" evidence="6">
    <location>
        <begin position="232"/>
        <end position="256"/>
    </location>
</feature>
<dbReference type="SUPFAM" id="SSF52540">
    <property type="entry name" value="P-loop containing nucleoside triphosphate hydrolases"/>
    <property type="match status" value="1"/>
</dbReference>
<dbReference type="PANTHER" id="PTHR11089">
    <property type="entry name" value="GTP-BINDING PROTEIN-RELATED"/>
    <property type="match status" value="1"/>
</dbReference>
<evidence type="ECO:0000313" key="9">
    <source>
        <dbReference type="Proteomes" id="UP000660262"/>
    </source>
</evidence>
<comment type="similarity">
    <text evidence="5">Belongs to the TRAFAC class YlqF/YawG GTPase family. RsgA subfamily.</text>
</comment>
<evidence type="ECO:0000256" key="2">
    <source>
        <dbReference type="ARBA" id="ARBA00022741"/>
    </source>
</evidence>
<evidence type="ECO:0000256" key="6">
    <source>
        <dbReference type="SAM" id="MobiDB-lite"/>
    </source>
</evidence>
<feature type="region of interest" description="Disordered" evidence="6">
    <location>
        <begin position="1"/>
        <end position="57"/>
    </location>
</feature>
<dbReference type="PANTHER" id="PTHR11089:SF9">
    <property type="entry name" value="NUCLEOLAR GTP-BINDING PROTEIN 2"/>
    <property type="match status" value="1"/>
</dbReference>
<protein>
    <recommendedName>
        <fullName evidence="5">Nuclear/nucleolar GTPase 2</fullName>
    </recommendedName>
</protein>
<keyword evidence="4 5" id="KW-0539">Nucleus</keyword>
<dbReference type="CDD" id="cd01858">
    <property type="entry name" value="NGP_1"/>
    <property type="match status" value="1"/>
</dbReference>
<name>A0A830HTM3_9CHLO</name>
<dbReference type="OrthoDB" id="444945at2759"/>
<dbReference type="InterPro" id="IPR023179">
    <property type="entry name" value="GTP-bd_ortho_bundle_sf"/>
</dbReference>
<feature type="compositionally biased region" description="Low complexity" evidence="6">
    <location>
        <begin position="15"/>
        <end position="28"/>
    </location>
</feature>